<dbReference type="EMBL" id="JAGIKV010000006">
    <property type="protein sequence ID" value="MBP2245306.1"/>
    <property type="molecule type" value="Genomic_DNA"/>
</dbReference>
<accession>A0ABS4RSA1</accession>
<keyword evidence="2" id="KW-1185">Reference proteome</keyword>
<name>A0ABS4RSA1_PAEXY</name>
<dbReference type="RefSeq" id="WP_179132120.1">
    <property type="nucleotide sequence ID" value="NZ_CBCSLC010000003.1"/>
</dbReference>
<organism evidence="1 2">
    <name type="scientific">Paenibacillus xylanexedens</name>
    <dbReference type="NCBI Taxonomy" id="528191"/>
    <lineage>
        <taxon>Bacteria</taxon>
        <taxon>Bacillati</taxon>
        <taxon>Bacillota</taxon>
        <taxon>Bacilli</taxon>
        <taxon>Bacillales</taxon>
        <taxon>Paenibacillaceae</taxon>
        <taxon>Paenibacillus</taxon>
    </lineage>
</organism>
<dbReference type="Proteomes" id="UP000810207">
    <property type="component" value="Unassembled WGS sequence"/>
</dbReference>
<gene>
    <name evidence="1" type="ORF">J2Z28_001924</name>
</gene>
<comment type="caution">
    <text evidence="1">The sequence shown here is derived from an EMBL/GenBank/DDBJ whole genome shotgun (WGS) entry which is preliminary data.</text>
</comment>
<sequence>MKIGIFLHGQLMIEYPNDGDQAVYTEALEDLKMAIEETGQFHELKLFEE</sequence>
<reference evidence="1 2" key="1">
    <citation type="submission" date="2021-03" db="EMBL/GenBank/DDBJ databases">
        <title>Genomic Encyclopedia of Type Strains, Phase IV (KMG-IV): sequencing the most valuable type-strain genomes for metagenomic binning, comparative biology and taxonomic classification.</title>
        <authorList>
            <person name="Goeker M."/>
        </authorList>
    </citation>
    <scope>NUCLEOTIDE SEQUENCE [LARGE SCALE GENOMIC DNA]</scope>
    <source>
        <strain evidence="1 2">DSM 21292</strain>
    </source>
</reference>
<proteinExistence type="predicted"/>
<evidence type="ECO:0000313" key="2">
    <source>
        <dbReference type="Proteomes" id="UP000810207"/>
    </source>
</evidence>
<protein>
    <submittedName>
        <fullName evidence="1">Uncharacterized protein</fullName>
    </submittedName>
</protein>
<evidence type="ECO:0000313" key="1">
    <source>
        <dbReference type="EMBL" id="MBP2245306.1"/>
    </source>
</evidence>